<evidence type="ECO:0000313" key="2">
    <source>
        <dbReference type="EMBL" id="TFU32769.1"/>
    </source>
</evidence>
<accession>A0A4Y9FV56</accession>
<name>A0A4Y9FV56_9MICO</name>
<dbReference type="SUPFAM" id="SSF51419">
    <property type="entry name" value="PLP-binding barrel"/>
    <property type="match status" value="1"/>
</dbReference>
<keyword evidence="3" id="KW-1185">Reference proteome</keyword>
<dbReference type="InterPro" id="IPR029066">
    <property type="entry name" value="PLP-binding_barrel"/>
</dbReference>
<reference evidence="2 3" key="1">
    <citation type="submission" date="2019-03" db="EMBL/GenBank/DDBJ databases">
        <title>Diversity of the mouse oral microbiome.</title>
        <authorList>
            <person name="Joseph S."/>
            <person name="Aduse-Opoku J."/>
            <person name="Curtis M."/>
            <person name="Wade W."/>
            <person name="Hashim A."/>
        </authorList>
    </citation>
    <scope>NUCLEOTIDE SEQUENCE [LARGE SCALE GENOMIC DNA]</scope>
    <source>
        <strain evidence="2 3">P1012</strain>
    </source>
</reference>
<dbReference type="EMBL" id="SPQB01000019">
    <property type="protein sequence ID" value="TFU32769.1"/>
    <property type="molecule type" value="Genomic_DNA"/>
</dbReference>
<evidence type="ECO:0000313" key="3">
    <source>
        <dbReference type="Proteomes" id="UP000298358"/>
    </source>
</evidence>
<feature type="region of interest" description="Disordered" evidence="1">
    <location>
        <begin position="1"/>
        <end position="25"/>
    </location>
</feature>
<evidence type="ECO:0008006" key="4">
    <source>
        <dbReference type="Google" id="ProtNLM"/>
    </source>
</evidence>
<dbReference type="AlphaFoldDB" id="A0A4Y9FV56"/>
<dbReference type="OrthoDB" id="9811417at2"/>
<comment type="caution">
    <text evidence="2">The sequence shown here is derived from an EMBL/GenBank/DDBJ whole genome shotgun (WGS) entry which is preliminary data.</text>
</comment>
<gene>
    <name evidence="2" type="ORF">E4U02_09160</name>
</gene>
<proteinExistence type="predicted"/>
<dbReference type="Gene3D" id="2.40.37.20">
    <property type="entry name" value="D-serine dehydratase-like domain"/>
    <property type="match status" value="1"/>
</dbReference>
<dbReference type="InterPro" id="IPR042208">
    <property type="entry name" value="D-ser_dehydrat-like_sf"/>
</dbReference>
<dbReference type="Gene3D" id="3.20.20.10">
    <property type="entry name" value="Alanine racemase"/>
    <property type="match status" value="1"/>
</dbReference>
<dbReference type="RefSeq" id="WP_135114537.1">
    <property type="nucleotide sequence ID" value="NZ_JADGLL010000019.1"/>
</dbReference>
<dbReference type="Proteomes" id="UP000298358">
    <property type="component" value="Unassembled WGS sequence"/>
</dbReference>
<organism evidence="2 3">
    <name type="scientific">Microbacterium paludicola</name>
    <dbReference type="NCBI Taxonomy" id="300019"/>
    <lineage>
        <taxon>Bacteria</taxon>
        <taxon>Bacillati</taxon>
        <taxon>Actinomycetota</taxon>
        <taxon>Actinomycetes</taxon>
        <taxon>Micrococcales</taxon>
        <taxon>Microbacteriaceae</taxon>
        <taxon>Microbacterium</taxon>
    </lineage>
</organism>
<evidence type="ECO:0000256" key="1">
    <source>
        <dbReference type="SAM" id="MobiDB-lite"/>
    </source>
</evidence>
<sequence length="301" mass="31403">MLLDAGPGCPGLDAGDEQLRSPSAGEGTSVWGFTVATPRQAMTLASWGAPRILHANLLVDPAAIAWVAETALVDDPAFRYLCQAGSVAAVELLDPELSRLRPSRRLDVLVELGYSGGRTGARSVSDARAVAEAITATSTLQWAGVTAYEGLVGGEIDEDRYPIGAVHLLRGVRETVEWGLAAGRFADVPIVSAGGSAYPDLVARDLGEGSGWSAPVTVVLRAGCAHIHDHGLYDRISPFGSVRGGGELRAALELRARVLSAPEPGRLILGFGRREVPTDDRLPVVLGVLDAPGASTSGWTV</sequence>
<protein>
    <recommendedName>
        <fullName evidence="4">Alanine racemase N-terminal domain-containing protein</fullName>
    </recommendedName>
</protein>